<dbReference type="PANTHER" id="PTHR47894:SF1">
    <property type="entry name" value="HTH-TYPE TRANSCRIPTIONAL REGULATOR VQSM"/>
    <property type="match status" value="1"/>
</dbReference>
<name>A0A1H8MIP7_9RHOB</name>
<keyword evidence="1" id="KW-0238">DNA-binding</keyword>
<dbReference type="AlphaFoldDB" id="A0A1H8MIP7"/>
<proteinExistence type="predicted"/>
<protein>
    <submittedName>
        <fullName evidence="3">Uncharacterized protein</fullName>
    </submittedName>
</protein>
<evidence type="ECO:0000313" key="4">
    <source>
        <dbReference type="Proteomes" id="UP000198761"/>
    </source>
</evidence>
<reference evidence="3 4" key="1">
    <citation type="submission" date="2016-10" db="EMBL/GenBank/DDBJ databases">
        <authorList>
            <person name="de Groot N.N."/>
        </authorList>
    </citation>
    <scope>NUCLEOTIDE SEQUENCE [LARGE SCALE GENOMIC DNA]</scope>
    <source>
        <strain evidence="3 4">DSM 3857</strain>
    </source>
</reference>
<evidence type="ECO:0000313" key="3">
    <source>
        <dbReference type="EMBL" id="SEO17291.1"/>
    </source>
</evidence>
<dbReference type="PANTHER" id="PTHR47894">
    <property type="entry name" value="HTH-TYPE TRANSCRIPTIONAL REGULATOR GADX"/>
    <property type="match status" value="1"/>
</dbReference>
<evidence type="ECO:0000256" key="2">
    <source>
        <dbReference type="SAM" id="MobiDB-lite"/>
    </source>
</evidence>
<gene>
    <name evidence="3" type="ORF">SAMN04488103_11367</name>
</gene>
<dbReference type="Proteomes" id="UP000198761">
    <property type="component" value="Unassembled WGS sequence"/>
</dbReference>
<dbReference type="GO" id="GO:0000976">
    <property type="term" value="F:transcription cis-regulatory region binding"/>
    <property type="evidence" value="ECO:0007669"/>
    <property type="project" value="TreeGrafter"/>
</dbReference>
<evidence type="ECO:0000256" key="1">
    <source>
        <dbReference type="ARBA" id="ARBA00023125"/>
    </source>
</evidence>
<keyword evidence="4" id="KW-1185">Reference proteome</keyword>
<dbReference type="GO" id="GO:0003700">
    <property type="term" value="F:DNA-binding transcription factor activity"/>
    <property type="evidence" value="ECO:0007669"/>
    <property type="project" value="TreeGrafter"/>
</dbReference>
<feature type="region of interest" description="Disordered" evidence="2">
    <location>
        <begin position="106"/>
        <end position="127"/>
    </location>
</feature>
<dbReference type="EMBL" id="FOCE01000013">
    <property type="protein sequence ID" value="SEO17291.1"/>
    <property type="molecule type" value="Genomic_DNA"/>
</dbReference>
<sequence>MLGLRLRFGATSSQIMLRNDLLLTPLPQHNETACCAAEEQCRIELDRLRTGLTMSSRIRDRLIRECDRMPGIGAVAQDLAMTPRTLRRRLDLERWQGVTPLTYRKTAENQRESRGLMQKHAFELDRD</sequence>
<dbReference type="STRING" id="933059.SAMN04488103_11367"/>
<organism evidence="3 4">
    <name type="scientific">Gemmobacter aquatilis</name>
    <dbReference type="NCBI Taxonomy" id="933059"/>
    <lineage>
        <taxon>Bacteria</taxon>
        <taxon>Pseudomonadati</taxon>
        <taxon>Pseudomonadota</taxon>
        <taxon>Alphaproteobacteria</taxon>
        <taxon>Rhodobacterales</taxon>
        <taxon>Paracoccaceae</taxon>
        <taxon>Gemmobacter</taxon>
    </lineage>
</organism>
<accession>A0A1H8MIP7</accession>
<dbReference type="GO" id="GO:0005829">
    <property type="term" value="C:cytosol"/>
    <property type="evidence" value="ECO:0007669"/>
    <property type="project" value="TreeGrafter"/>
</dbReference>